<keyword evidence="3" id="KW-1003">Cell membrane</keyword>
<dbReference type="AlphaFoldDB" id="A0A897MP92"/>
<dbReference type="GO" id="GO:0070069">
    <property type="term" value="C:cytochrome complex"/>
    <property type="evidence" value="ECO:0007669"/>
    <property type="project" value="InterPro"/>
</dbReference>
<name>A0A897MP92_9EURY</name>
<dbReference type="Proteomes" id="UP000663586">
    <property type="component" value="Chromosome"/>
</dbReference>
<dbReference type="PANTHER" id="PTHR30365">
    <property type="entry name" value="CYTOCHROME D UBIQUINOL OXIDASE"/>
    <property type="match status" value="1"/>
</dbReference>
<dbReference type="InterPro" id="IPR002585">
    <property type="entry name" value="Cyt-d_ubiquinol_oxidase_su_1"/>
</dbReference>
<evidence type="ECO:0000256" key="2">
    <source>
        <dbReference type="ARBA" id="ARBA00022448"/>
    </source>
</evidence>
<comment type="subcellular location">
    <subcellularLocation>
        <location evidence="1">Cell membrane</location>
        <topology evidence="1">Multi-pass membrane protein</topology>
    </subcellularLocation>
</comment>
<keyword evidence="4" id="KW-0349">Heme</keyword>
<dbReference type="PIRSF" id="PIRSF006446">
    <property type="entry name" value="Cyt_quinol_oxidase_1"/>
    <property type="match status" value="1"/>
</dbReference>
<feature type="transmembrane region" description="Helical" evidence="12">
    <location>
        <begin position="23"/>
        <end position="45"/>
    </location>
</feature>
<dbReference type="EMBL" id="CP064786">
    <property type="protein sequence ID" value="QSG01778.1"/>
    <property type="molecule type" value="Genomic_DNA"/>
</dbReference>
<evidence type="ECO:0000256" key="7">
    <source>
        <dbReference type="ARBA" id="ARBA00022982"/>
    </source>
</evidence>
<dbReference type="Pfam" id="PF01654">
    <property type="entry name" value="Cyt_bd_oxida_I"/>
    <property type="match status" value="1"/>
</dbReference>
<evidence type="ECO:0000256" key="5">
    <source>
        <dbReference type="ARBA" id="ARBA00022692"/>
    </source>
</evidence>
<feature type="transmembrane region" description="Helical" evidence="12">
    <location>
        <begin position="424"/>
        <end position="447"/>
    </location>
</feature>
<keyword evidence="6" id="KW-0479">Metal-binding</keyword>
<keyword evidence="7" id="KW-0249">Electron transport</keyword>
<feature type="compositionally biased region" description="Low complexity" evidence="11">
    <location>
        <begin position="468"/>
        <end position="484"/>
    </location>
</feature>
<reference evidence="13" key="1">
    <citation type="submission" date="2020-11" db="EMBL/GenBank/DDBJ databases">
        <title>Carbohydrate-dependent, anaerobic sulfur respiration: A novel catabolism in halophilic archaea.</title>
        <authorList>
            <person name="Sorokin D.Y."/>
            <person name="Messina E."/>
            <person name="Smedile F."/>
            <person name="La Cono V."/>
            <person name="Hallsworth J.E."/>
            <person name="Yakimov M.M."/>
        </authorList>
    </citation>
    <scope>NUCLEOTIDE SEQUENCE</scope>
    <source>
        <strain evidence="13">AArc-S</strain>
    </source>
</reference>
<organism evidence="13 14">
    <name type="scientific">Natranaeroarchaeum sulfidigenes</name>
    <dbReference type="NCBI Taxonomy" id="2784880"/>
    <lineage>
        <taxon>Archaea</taxon>
        <taxon>Methanobacteriati</taxon>
        <taxon>Methanobacteriota</taxon>
        <taxon>Stenosarchaea group</taxon>
        <taxon>Halobacteria</taxon>
        <taxon>Halobacteriales</taxon>
        <taxon>Natronoarchaeaceae</taxon>
        <taxon>Natranaeroarchaeum</taxon>
    </lineage>
</organism>
<keyword evidence="8 12" id="KW-1133">Transmembrane helix</keyword>
<proteinExistence type="predicted"/>
<evidence type="ECO:0000256" key="8">
    <source>
        <dbReference type="ARBA" id="ARBA00022989"/>
    </source>
</evidence>
<dbReference type="GO" id="GO:0009055">
    <property type="term" value="F:electron transfer activity"/>
    <property type="evidence" value="ECO:0007669"/>
    <property type="project" value="InterPro"/>
</dbReference>
<sequence>MLGTALAPVLGMLEPTFLSRSQFAWTITIHIIFASLSVGLAPFVVYFTWKDVRTGSQRYARLREFWVTVFAIGFVMGTATGIPMSFQFGTNFPIFSEVTGELIGGPLAFEAKMAFFLEAVFLGILLFGRERVSDRTYVLSSVLVAVGAWLSAFWIIVVNAWMQTPQGYELVDGGSGLEVATMTDPVAALLTPRLPWMYAHMQLSAVIAVALLIAGIAAYFIWHNRDSKVWRTALMIAIVVLIVTAPLQALQGDAYARHVEDTQPAKFAAMEAHYETQTGADLHIVAFPNSLDGLTDPRAENLWTISIPELASVLTGGDADTEVTGLNEFEDTPPVAVVFWSFRVMVGLGIWFIALSLWAGYRAYRGQLTESNRLLAAFMLSTPLGFIAMISGWYTTEVGRQPWIVQDILTVEEGVSETLSTTEALLSFVAFFIVYTLLFLIFVYVIWRIMGRERERIESVAATESADTDPGTTADAATDGGANTARRDDEDAPEQPNIGDEATEGTHK</sequence>
<feature type="region of interest" description="Disordered" evidence="11">
    <location>
        <begin position="459"/>
        <end position="508"/>
    </location>
</feature>
<evidence type="ECO:0000256" key="11">
    <source>
        <dbReference type="SAM" id="MobiDB-lite"/>
    </source>
</evidence>
<evidence type="ECO:0000256" key="1">
    <source>
        <dbReference type="ARBA" id="ARBA00004651"/>
    </source>
</evidence>
<evidence type="ECO:0000256" key="4">
    <source>
        <dbReference type="ARBA" id="ARBA00022617"/>
    </source>
</evidence>
<evidence type="ECO:0000313" key="13">
    <source>
        <dbReference type="EMBL" id="QSG01778.1"/>
    </source>
</evidence>
<dbReference type="GO" id="GO:0020037">
    <property type="term" value="F:heme binding"/>
    <property type="evidence" value="ECO:0007669"/>
    <property type="project" value="TreeGrafter"/>
</dbReference>
<dbReference type="GO" id="GO:0019646">
    <property type="term" value="P:aerobic electron transport chain"/>
    <property type="evidence" value="ECO:0007669"/>
    <property type="project" value="InterPro"/>
</dbReference>
<accession>A0A897MP92</accession>
<dbReference type="PANTHER" id="PTHR30365:SF14">
    <property type="entry name" value="CYTOCHROME BD MENAQUINOL OXIDASE SUBUNIT I-RELATED"/>
    <property type="match status" value="1"/>
</dbReference>
<evidence type="ECO:0000256" key="12">
    <source>
        <dbReference type="SAM" id="Phobius"/>
    </source>
</evidence>
<dbReference type="GO" id="GO:0016682">
    <property type="term" value="F:oxidoreductase activity, acting on diphenols and related substances as donors, oxygen as acceptor"/>
    <property type="evidence" value="ECO:0007669"/>
    <property type="project" value="TreeGrafter"/>
</dbReference>
<feature type="transmembrane region" description="Helical" evidence="12">
    <location>
        <begin position="373"/>
        <end position="394"/>
    </location>
</feature>
<keyword evidence="14" id="KW-1185">Reference proteome</keyword>
<feature type="transmembrane region" description="Helical" evidence="12">
    <location>
        <begin position="229"/>
        <end position="249"/>
    </location>
</feature>
<evidence type="ECO:0000256" key="6">
    <source>
        <dbReference type="ARBA" id="ARBA00022723"/>
    </source>
</evidence>
<dbReference type="GO" id="GO:0046872">
    <property type="term" value="F:metal ion binding"/>
    <property type="evidence" value="ECO:0007669"/>
    <property type="project" value="UniProtKB-KW"/>
</dbReference>
<dbReference type="KEGG" id="hara:AArcS_0550"/>
<feature type="transmembrane region" description="Helical" evidence="12">
    <location>
        <begin position="139"/>
        <end position="162"/>
    </location>
</feature>
<evidence type="ECO:0000313" key="14">
    <source>
        <dbReference type="Proteomes" id="UP000663586"/>
    </source>
</evidence>
<dbReference type="GeneID" id="70683931"/>
<dbReference type="GO" id="GO:0005886">
    <property type="term" value="C:plasma membrane"/>
    <property type="evidence" value="ECO:0007669"/>
    <property type="project" value="UniProtKB-SubCell"/>
</dbReference>
<keyword evidence="9" id="KW-0408">Iron</keyword>
<keyword evidence="10 12" id="KW-0472">Membrane</keyword>
<evidence type="ECO:0000256" key="10">
    <source>
        <dbReference type="ARBA" id="ARBA00023136"/>
    </source>
</evidence>
<protein>
    <submittedName>
        <fullName evidence="13">Cytochrome bd-type quinol oxidase, subunit 1</fullName>
    </submittedName>
</protein>
<gene>
    <name evidence="13" type="primary">cydA</name>
    <name evidence="13" type="ORF">AArcS_0550</name>
</gene>
<feature type="transmembrane region" description="Helical" evidence="12">
    <location>
        <begin position="65"/>
        <end position="86"/>
    </location>
</feature>
<keyword evidence="5 12" id="KW-0812">Transmembrane</keyword>
<evidence type="ECO:0000256" key="3">
    <source>
        <dbReference type="ARBA" id="ARBA00022475"/>
    </source>
</evidence>
<dbReference type="RefSeq" id="WP_238478888.1">
    <property type="nucleotide sequence ID" value="NZ_CP064786.1"/>
</dbReference>
<evidence type="ECO:0000256" key="9">
    <source>
        <dbReference type="ARBA" id="ARBA00023004"/>
    </source>
</evidence>
<feature type="transmembrane region" description="Helical" evidence="12">
    <location>
        <begin position="199"/>
        <end position="222"/>
    </location>
</feature>
<feature type="transmembrane region" description="Helical" evidence="12">
    <location>
        <begin position="337"/>
        <end position="361"/>
    </location>
</feature>
<feature type="transmembrane region" description="Helical" evidence="12">
    <location>
        <begin position="106"/>
        <end position="127"/>
    </location>
</feature>
<keyword evidence="2" id="KW-0813">Transport</keyword>